<sequence>MSAIENTMPSPAQLAKPQAPSGPLAEQNRTEALRKTAREFEAAFIGEMLAYAGFEKALSGDSGFGGETFSRMLVDSYAQSIADAGGFGLADKIYNQLKDNVE</sequence>
<dbReference type="EMBL" id="UOEH01000424">
    <property type="protein sequence ID" value="VAW04113.1"/>
    <property type="molecule type" value="Genomic_DNA"/>
</dbReference>
<accession>A0A3B0SIU4</accession>
<proteinExistence type="predicted"/>
<gene>
    <name evidence="3" type="ORF">MNBD_ALPHA05-1776</name>
</gene>
<dbReference type="AlphaFoldDB" id="A0A3B0SIU4"/>
<feature type="compositionally biased region" description="Polar residues" evidence="1">
    <location>
        <begin position="1"/>
        <end position="10"/>
    </location>
</feature>
<feature type="domain" description="Flagellar protein FlgJ N-terminal" evidence="2">
    <location>
        <begin position="61"/>
        <end position="96"/>
    </location>
</feature>
<feature type="region of interest" description="Disordered" evidence="1">
    <location>
        <begin position="1"/>
        <end position="31"/>
    </location>
</feature>
<dbReference type="Pfam" id="PF10135">
    <property type="entry name" value="Rod-binding"/>
    <property type="match status" value="1"/>
</dbReference>
<reference evidence="3" key="1">
    <citation type="submission" date="2018-06" db="EMBL/GenBank/DDBJ databases">
        <authorList>
            <person name="Zhirakovskaya E."/>
        </authorList>
    </citation>
    <scope>NUCLEOTIDE SEQUENCE</scope>
</reference>
<evidence type="ECO:0000256" key="1">
    <source>
        <dbReference type="SAM" id="MobiDB-lite"/>
    </source>
</evidence>
<name>A0A3B0SIU4_9ZZZZ</name>
<dbReference type="InterPro" id="IPR019301">
    <property type="entry name" value="Flagellar_prot_FlgJ_N"/>
</dbReference>
<evidence type="ECO:0000313" key="3">
    <source>
        <dbReference type="EMBL" id="VAW04113.1"/>
    </source>
</evidence>
<protein>
    <recommendedName>
        <fullName evidence="2">Flagellar protein FlgJ N-terminal domain-containing protein</fullName>
    </recommendedName>
</protein>
<evidence type="ECO:0000259" key="2">
    <source>
        <dbReference type="Pfam" id="PF10135"/>
    </source>
</evidence>
<organism evidence="3">
    <name type="scientific">hydrothermal vent metagenome</name>
    <dbReference type="NCBI Taxonomy" id="652676"/>
    <lineage>
        <taxon>unclassified sequences</taxon>
        <taxon>metagenomes</taxon>
        <taxon>ecological metagenomes</taxon>
    </lineage>
</organism>